<dbReference type="EMBL" id="JAZHXI010000015">
    <property type="protein sequence ID" value="KAL2063814.1"/>
    <property type="molecule type" value="Genomic_DNA"/>
</dbReference>
<feature type="compositionally biased region" description="Polar residues" evidence="1">
    <location>
        <begin position="271"/>
        <end position="281"/>
    </location>
</feature>
<comment type="caution">
    <text evidence="2">The sequence shown here is derived from an EMBL/GenBank/DDBJ whole genome shotgun (WGS) entry which is preliminary data.</text>
</comment>
<feature type="compositionally biased region" description="Basic and acidic residues" evidence="1">
    <location>
        <begin position="397"/>
        <end position="425"/>
    </location>
</feature>
<evidence type="ECO:0000313" key="3">
    <source>
        <dbReference type="Proteomes" id="UP001595075"/>
    </source>
</evidence>
<protein>
    <submittedName>
        <fullName evidence="2">Uncharacterized protein</fullName>
    </submittedName>
</protein>
<organism evidence="2 3">
    <name type="scientific">Oculimacula yallundae</name>
    <dbReference type="NCBI Taxonomy" id="86028"/>
    <lineage>
        <taxon>Eukaryota</taxon>
        <taxon>Fungi</taxon>
        <taxon>Dikarya</taxon>
        <taxon>Ascomycota</taxon>
        <taxon>Pezizomycotina</taxon>
        <taxon>Leotiomycetes</taxon>
        <taxon>Helotiales</taxon>
        <taxon>Ploettnerulaceae</taxon>
        <taxon>Oculimacula</taxon>
    </lineage>
</organism>
<evidence type="ECO:0000313" key="2">
    <source>
        <dbReference type="EMBL" id="KAL2063814.1"/>
    </source>
</evidence>
<feature type="compositionally biased region" description="Basic residues" evidence="1">
    <location>
        <begin position="217"/>
        <end position="229"/>
    </location>
</feature>
<accession>A0ABR4C3A7</accession>
<feature type="compositionally biased region" description="Basic and acidic residues" evidence="1">
    <location>
        <begin position="357"/>
        <end position="376"/>
    </location>
</feature>
<feature type="compositionally biased region" description="Polar residues" evidence="1">
    <location>
        <begin position="377"/>
        <end position="387"/>
    </location>
</feature>
<proteinExistence type="predicted"/>
<feature type="compositionally biased region" description="Basic and acidic residues" evidence="1">
    <location>
        <begin position="292"/>
        <end position="315"/>
    </location>
</feature>
<keyword evidence="3" id="KW-1185">Reference proteome</keyword>
<gene>
    <name evidence="2" type="ORF">VTL71DRAFT_5619</name>
</gene>
<dbReference type="Proteomes" id="UP001595075">
    <property type="component" value="Unassembled WGS sequence"/>
</dbReference>
<feature type="region of interest" description="Disordered" evidence="1">
    <location>
        <begin position="116"/>
        <end position="460"/>
    </location>
</feature>
<evidence type="ECO:0000256" key="1">
    <source>
        <dbReference type="SAM" id="MobiDB-lite"/>
    </source>
</evidence>
<sequence>MTHDPTQPYISMRRALYAITPQSERSDFNERYAYCRVIALWLSNLDKYLDEPVPEFLEPYVDCATARGFWTDFFVQDYGPFPGVVLLKPAESLPSEQINSPPEEGMVYDNSRFLASPREETRQGEPEQSVVLGNLRDDSSPMRYTPPQPGSGYAGGYPSRPTTPRVLSRGGSEQDCAPGHILLDPRGNTSPQSYTSSRQEIRSIGSRRSPTTPVKAPRQRRDAKKRRRSNDHNQSDHRKRQRSNNHNQPDRKKPHTSLDSPSRTEAPVYDTQPQQEMSNDNGKFFLDQPGSEPRDESRRRPLYDNNHHDRIESHMSFDSQSPVEATTHHTRTQQGMSNDDWRRFRTPLEAPHQPGSEPRDESRGRTYDHNDHDRVKSQQSFNSQTPFQAPPQYGSQQRDENRGRRMYDNNHHDRLERRLSYDNKRKTVPVASNEGSSDQRNHVRPSTKAIGEPKPVERRPDSPIRIKVSQSNAMPAFLGHGAKSAKALRGIFDHNIYIGVYRDDNDNICRVSIHVRPGLYVTEHVLRQQETAQNLLQDWAQSSTSYLPDVYQYAQWWFMQASANHNRAMAAGY</sequence>
<reference evidence="2 3" key="1">
    <citation type="journal article" date="2024" name="Commun. Biol.">
        <title>Comparative genomic analysis of thermophilic fungi reveals convergent evolutionary adaptations and gene losses.</title>
        <authorList>
            <person name="Steindorff A.S."/>
            <person name="Aguilar-Pontes M.V."/>
            <person name="Robinson A.J."/>
            <person name="Andreopoulos B."/>
            <person name="LaButti K."/>
            <person name="Kuo A."/>
            <person name="Mondo S."/>
            <person name="Riley R."/>
            <person name="Otillar R."/>
            <person name="Haridas S."/>
            <person name="Lipzen A."/>
            <person name="Grimwood J."/>
            <person name="Schmutz J."/>
            <person name="Clum A."/>
            <person name="Reid I.D."/>
            <person name="Moisan M.C."/>
            <person name="Butler G."/>
            <person name="Nguyen T.T.M."/>
            <person name="Dewar K."/>
            <person name="Conant G."/>
            <person name="Drula E."/>
            <person name="Henrissat B."/>
            <person name="Hansel C."/>
            <person name="Singer S."/>
            <person name="Hutchinson M.I."/>
            <person name="de Vries R.P."/>
            <person name="Natvig D.O."/>
            <person name="Powell A.J."/>
            <person name="Tsang A."/>
            <person name="Grigoriev I.V."/>
        </authorList>
    </citation>
    <scope>NUCLEOTIDE SEQUENCE [LARGE SCALE GENOMIC DNA]</scope>
    <source>
        <strain evidence="2 3">CBS 494.80</strain>
    </source>
</reference>
<name>A0ABR4C3A7_9HELO</name>
<feature type="compositionally biased region" description="Polar residues" evidence="1">
    <location>
        <begin position="187"/>
        <end position="198"/>
    </location>
</feature>